<dbReference type="PANTHER" id="PTHR23321:SF26">
    <property type="entry name" value="SMALL RIBOSOMAL SUBUNIT PROTEIN US15M"/>
    <property type="match status" value="1"/>
</dbReference>
<dbReference type="GO" id="GO:0003735">
    <property type="term" value="F:structural constituent of ribosome"/>
    <property type="evidence" value="ECO:0007669"/>
    <property type="project" value="InterPro"/>
</dbReference>
<gene>
    <name evidence="5" type="ORF">PBRA_007927</name>
    <name evidence="6" type="ORF">PLBR_LOCUS3677</name>
</gene>
<dbReference type="HAMAP" id="MF_01343_B">
    <property type="entry name" value="Ribosomal_uS15_B"/>
    <property type="match status" value="1"/>
</dbReference>
<comment type="similarity">
    <text evidence="1 4">Belongs to the universal ribosomal protein uS15 family.</text>
</comment>
<dbReference type="InterPro" id="IPR009068">
    <property type="entry name" value="uS15_NS1_RNA-bd_sf"/>
</dbReference>
<dbReference type="NCBIfam" id="TIGR00952">
    <property type="entry name" value="S15_bact"/>
    <property type="match status" value="1"/>
</dbReference>
<dbReference type="Gene3D" id="6.10.250.3130">
    <property type="match status" value="1"/>
</dbReference>
<dbReference type="GO" id="GO:0005840">
    <property type="term" value="C:ribosome"/>
    <property type="evidence" value="ECO:0007669"/>
    <property type="project" value="UniProtKB-KW"/>
</dbReference>
<evidence type="ECO:0000256" key="4">
    <source>
        <dbReference type="RuleBase" id="RU003919"/>
    </source>
</evidence>
<keyword evidence="3 4" id="KW-0687">Ribonucleoprotein</keyword>
<dbReference type="EMBL" id="OVEO01000006">
    <property type="protein sequence ID" value="SPQ96462.1"/>
    <property type="molecule type" value="Genomic_DNA"/>
</dbReference>
<proteinExistence type="inferred from homology"/>
<dbReference type="Proteomes" id="UP000290189">
    <property type="component" value="Unassembled WGS sequence"/>
</dbReference>
<sequence length="181" mass="20549">MWISLGRRLARRVLSTNAGQAPVRPVAITGVMAVADAPSGAFRHDMAEPELTEGVASPQDVARLKRMFSYANASQPELNDLAIRQMVAHFQRRPGDTGSSEVQIGIFTARIHYLNAHCKAHRKDHSSARRLQALVQKRRDLLKYLKRTDFPRYMRVIDELGLRDTARAFPTDRVDKYKDHD</sequence>
<dbReference type="GO" id="GO:0005737">
    <property type="term" value="C:cytoplasm"/>
    <property type="evidence" value="ECO:0007669"/>
    <property type="project" value="UniProtKB-ARBA"/>
</dbReference>
<dbReference type="Pfam" id="PF00312">
    <property type="entry name" value="Ribosomal_S15"/>
    <property type="match status" value="1"/>
</dbReference>
<dbReference type="AlphaFoldDB" id="A0A0G4IXY8"/>
<evidence type="ECO:0000313" key="7">
    <source>
        <dbReference type="Proteomes" id="UP000039324"/>
    </source>
</evidence>
<evidence type="ECO:0000256" key="1">
    <source>
        <dbReference type="ARBA" id="ARBA00008434"/>
    </source>
</evidence>
<geneLocation type="mitochondrion" evidence="6"/>
<dbReference type="GO" id="GO:0006412">
    <property type="term" value="P:translation"/>
    <property type="evidence" value="ECO:0007669"/>
    <property type="project" value="InterPro"/>
</dbReference>
<dbReference type="EMBL" id="CDSF01000099">
    <property type="protein sequence ID" value="CEP00193.1"/>
    <property type="molecule type" value="Genomic_DNA"/>
</dbReference>
<dbReference type="InterPro" id="IPR005290">
    <property type="entry name" value="Ribosomal_uS15_bac-type"/>
</dbReference>
<keyword evidence="2 4" id="KW-0689">Ribosomal protein</keyword>
<protein>
    <recommendedName>
        <fullName evidence="9">30S ribosomal protein S15</fullName>
    </recommendedName>
</protein>
<organism evidence="5 7">
    <name type="scientific">Plasmodiophora brassicae</name>
    <name type="common">Clubroot disease agent</name>
    <dbReference type="NCBI Taxonomy" id="37360"/>
    <lineage>
        <taxon>Eukaryota</taxon>
        <taxon>Sar</taxon>
        <taxon>Rhizaria</taxon>
        <taxon>Endomyxa</taxon>
        <taxon>Phytomyxea</taxon>
        <taxon>Plasmodiophorida</taxon>
        <taxon>Plasmodiophoridae</taxon>
        <taxon>Plasmodiophora</taxon>
    </lineage>
</organism>
<name>A0A0G4IXY8_PLABS</name>
<reference evidence="5 7" key="1">
    <citation type="submission" date="2015-02" db="EMBL/GenBank/DDBJ databases">
        <authorList>
            <person name="Chooi Y.-H."/>
        </authorList>
    </citation>
    <scope>NUCLEOTIDE SEQUENCE [LARGE SCALE GENOMIC DNA]</scope>
    <source>
        <strain evidence="5">E3</strain>
    </source>
</reference>
<evidence type="ECO:0000313" key="8">
    <source>
        <dbReference type="Proteomes" id="UP000290189"/>
    </source>
</evidence>
<evidence type="ECO:0000256" key="3">
    <source>
        <dbReference type="ARBA" id="ARBA00023274"/>
    </source>
</evidence>
<dbReference type="CDD" id="cd00353">
    <property type="entry name" value="Ribosomal_S15p_S13e"/>
    <property type="match status" value="1"/>
</dbReference>
<dbReference type="Gene3D" id="1.10.287.10">
    <property type="entry name" value="S15/NS1, RNA-binding"/>
    <property type="match status" value="1"/>
</dbReference>
<dbReference type="OrthoDB" id="441444at2759"/>
<dbReference type="GO" id="GO:1990904">
    <property type="term" value="C:ribonucleoprotein complex"/>
    <property type="evidence" value="ECO:0007669"/>
    <property type="project" value="UniProtKB-KW"/>
</dbReference>
<dbReference type="STRING" id="37360.A0A0G4IXY8"/>
<dbReference type="SMART" id="SM01387">
    <property type="entry name" value="Ribosomal_S15"/>
    <property type="match status" value="1"/>
</dbReference>
<reference evidence="6 8" key="2">
    <citation type="submission" date="2018-03" db="EMBL/GenBank/DDBJ databases">
        <authorList>
            <person name="Fogelqvist J."/>
        </authorList>
    </citation>
    <scope>NUCLEOTIDE SEQUENCE [LARGE SCALE GENOMIC DNA]</scope>
</reference>
<evidence type="ECO:0000256" key="2">
    <source>
        <dbReference type="ARBA" id="ARBA00022980"/>
    </source>
</evidence>
<evidence type="ECO:0008006" key="9">
    <source>
        <dbReference type="Google" id="ProtNLM"/>
    </source>
</evidence>
<evidence type="ECO:0000313" key="5">
    <source>
        <dbReference type="EMBL" id="CEP00193.1"/>
    </source>
</evidence>
<accession>A0A0G4IXY8</accession>
<evidence type="ECO:0000313" key="6">
    <source>
        <dbReference type="EMBL" id="SPQ96462.1"/>
    </source>
</evidence>
<dbReference type="InterPro" id="IPR000589">
    <property type="entry name" value="Ribosomal_uS15"/>
</dbReference>
<dbReference type="SUPFAM" id="SSF47060">
    <property type="entry name" value="S15/NS1 RNA-binding domain"/>
    <property type="match status" value="1"/>
</dbReference>
<keyword evidence="7" id="KW-1185">Reference proteome</keyword>
<keyword evidence="6" id="KW-0496">Mitochondrion</keyword>
<dbReference type="Proteomes" id="UP000039324">
    <property type="component" value="Unassembled WGS sequence"/>
</dbReference>
<dbReference type="PANTHER" id="PTHR23321">
    <property type="entry name" value="RIBOSOMAL PROTEIN S15, BACTERIAL AND ORGANELLAR"/>
    <property type="match status" value="1"/>
</dbReference>